<comment type="caution">
    <text evidence="2">The sequence shown here is derived from an EMBL/GenBank/DDBJ whole genome shotgun (WGS) entry which is preliminary data.</text>
</comment>
<proteinExistence type="predicted"/>
<name>A0AA36J2V2_9DINO</name>
<dbReference type="AlphaFoldDB" id="A0AA36J2V2"/>
<feature type="domain" description="FCP1 homology" evidence="1">
    <location>
        <begin position="18"/>
        <end position="70"/>
    </location>
</feature>
<dbReference type="Gene3D" id="3.40.50.1000">
    <property type="entry name" value="HAD superfamily/HAD-like"/>
    <property type="match status" value="1"/>
</dbReference>
<keyword evidence="3" id="KW-1185">Reference proteome</keyword>
<sequence length="135" mass="14945">MPMDMSLIPSKLEDASLAERLRRRILVDNNPVSCVLHPTGSVLVRDWLGEGAEDQELLRVQKILEAVLQADTEGDYAACLARATGGFNSWSARLQALGERLDGAPPTEADELRRIFREVSRECNDMKRELLGAAP</sequence>
<dbReference type="EMBL" id="CAUJNA010003267">
    <property type="protein sequence ID" value="CAJ1397494.1"/>
    <property type="molecule type" value="Genomic_DNA"/>
</dbReference>
<dbReference type="InterPro" id="IPR004274">
    <property type="entry name" value="FCP1_dom"/>
</dbReference>
<organism evidence="2 3">
    <name type="scientific">Effrenium voratum</name>
    <dbReference type="NCBI Taxonomy" id="2562239"/>
    <lineage>
        <taxon>Eukaryota</taxon>
        <taxon>Sar</taxon>
        <taxon>Alveolata</taxon>
        <taxon>Dinophyceae</taxon>
        <taxon>Suessiales</taxon>
        <taxon>Symbiodiniaceae</taxon>
        <taxon>Effrenium</taxon>
    </lineage>
</organism>
<accession>A0AA36J2V2</accession>
<reference evidence="2" key="1">
    <citation type="submission" date="2023-08" db="EMBL/GenBank/DDBJ databases">
        <authorList>
            <person name="Chen Y."/>
            <person name="Shah S."/>
            <person name="Dougan E. K."/>
            <person name="Thang M."/>
            <person name="Chan C."/>
        </authorList>
    </citation>
    <scope>NUCLEOTIDE SEQUENCE</scope>
</reference>
<gene>
    <name evidence="2" type="ORF">EVOR1521_LOCUS21499</name>
</gene>
<evidence type="ECO:0000259" key="1">
    <source>
        <dbReference type="Pfam" id="PF03031"/>
    </source>
</evidence>
<dbReference type="Pfam" id="PF03031">
    <property type="entry name" value="NIF"/>
    <property type="match status" value="1"/>
</dbReference>
<evidence type="ECO:0000313" key="3">
    <source>
        <dbReference type="Proteomes" id="UP001178507"/>
    </source>
</evidence>
<protein>
    <recommendedName>
        <fullName evidence="1">FCP1 homology domain-containing protein</fullName>
    </recommendedName>
</protein>
<dbReference type="InterPro" id="IPR023214">
    <property type="entry name" value="HAD_sf"/>
</dbReference>
<evidence type="ECO:0000313" key="2">
    <source>
        <dbReference type="EMBL" id="CAJ1397494.1"/>
    </source>
</evidence>
<dbReference type="Proteomes" id="UP001178507">
    <property type="component" value="Unassembled WGS sequence"/>
</dbReference>